<sequence>MLILLTVALVISAAYLLVLRRQLLRMAKRLENRENSRVPSNLDINLMDRTLNRLATAINGCLEQERQVRIEALRAEQLQKDTIAGISHDFRTPLTSVIGYLQLCKPGAENQAYIGTALRRASDLNQLVEQFYELSLLDNGEHECRLERVNLANLLSEYILENADLLEERQLVPVLSGFETPVYAHVDPGFVQRIMQNLMTNCAKHAAGDVCFTLEASEQPILRISNRVKAAQKVDVHRMFERFYTGDGAREGSGIGLAVVKALVEQMGGQATALLDRENLEIRLTFQSA</sequence>
<protein>
    <submittedName>
        <fullName evidence="1">Sensor histidine kinase</fullName>
    </submittedName>
</protein>
<keyword evidence="1" id="KW-0808">Transferase</keyword>
<organism evidence="1 2">
    <name type="scientific">Paenibacillus mesotrionivorans</name>
    <dbReference type="NCBI Taxonomy" id="3160968"/>
    <lineage>
        <taxon>Bacteria</taxon>
        <taxon>Bacillati</taxon>
        <taxon>Bacillota</taxon>
        <taxon>Bacilli</taxon>
        <taxon>Bacillales</taxon>
        <taxon>Paenibacillaceae</taxon>
        <taxon>Paenibacillus</taxon>
    </lineage>
</organism>
<gene>
    <name evidence="1" type="ORF">ACI1P1_18775</name>
</gene>
<name>A0ACC7P028_9BACL</name>
<keyword evidence="2" id="KW-1185">Reference proteome</keyword>
<dbReference type="Proteomes" id="UP001631969">
    <property type="component" value="Unassembled WGS sequence"/>
</dbReference>
<dbReference type="EMBL" id="JBJURJ010000012">
    <property type="protein sequence ID" value="MFM9330348.1"/>
    <property type="molecule type" value="Genomic_DNA"/>
</dbReference>
<accession>A0ACC7P028</accession>
<evidence type="ECO:0000313" key="2">
    <source>
        <dbReference type="Proteomes" id="UP001631969"/>
    </source>
</evidence>
<keyword evidence="1" id="KW-0418">Kinase</keyword>
<evidence type="ECO:0000313" key="1">
    <source>
        <dbReference type="EMBL" id="MFM9330348.1"/>
    </source>
</evidence>
<comment type="caution">
    <text evidence="1">The sequence shown here is derived from an EMBL/GenBank/DDBJ whole genome shotgun (WGS) entry which is preliminary data.</text>
</comment>
<proteinExistence type="predicted"/>
<reference evidence="1" key="1">
    <citation type="submission" date="2024-12" db="EMBL/GenBank/DDBJ databases">
        <authorList>
            <person name="Wu N."/>
        </authorList>
    </citation>
    <scope>NUCLEOTIDE SEQUENCE</scope>
    <source>
        <strain evidence="1">P15</strain>
    </source>
</reference>